<dbReference type="GO" id="GO:0008168">
    <property type="term" value="F:methyltransferase activity"/>
    <property type="evidence" value="ECO:0007669"/>
    <property type="project" value="UniProtKB-KW"/>
</dbReference>
<feature type="binding site" evidence="1">
    <location>
        <position position="20"/>
    </location>
    <ligand>
        <name>Zn(2+)</name>
        <dbReference type="ChEBI" id="CHEBI:29105"/>
    </ligand>
</feature>
<feature type="binding site" evidence="2">
    <location>
        <position position="180"/>
    </location>
    <ligand>
        <name>S-adenosyl-L-methionine</name>
        <dbReference type="ChEBI" id="CHEBI:59789"/>
    </ligand>
</feature>
<keyword evidence="5" id="KW-0808">Transferase</keyword>
<dbReference type="InterPro" id="IPR029063">
    <property type="entry name" value="SAM-dependent_MTases_sf"/>
</dbReference>
<reference evidence="5" key="1">
    <citation type="submission" date="2024-06" db="EMBL/GenBank/DDBJ databases">
        <authorList>
            <person name="Fan A."/>
            <person name="Zhang F.Y."/>
            <person name="Zhang L."/>
        </authorList>
    </citation>
    <scope>NUCLEOTIDE SEQUENCE</scope>
    <source>
        <strain evidence="5">Y61</strain>
    </source>
</reference>
<dbReference type="Pfam" id="PF13649">
    <property type="entry name" value="Methyltransf_25"/>
    <property type="match status" value="1"/>
</dbReference>
<dbReference type="PIRSF" id="PIRSF018249">
    <property type="entry name" value="MyrA_prd"/>
    <property type="match status" value="1"/>
</dbReference>
<dbReference type="Gene3D" id="3.40.50.150">
    <property type="entry name" value="Vaccinia Virus protein VP39"/>
    <property type="match status" value="1"/>
</dbReference>
<dbReference type="Pfam" id="PF21302">
    <property type="entry name" value="Zn_ribbon_RlmA"/>
    <property type="match status" value="1"/>
</dbReference>
<keyword evidence="1" id="KW-0479">Metal-binding</keyword>
<dbReference type="InterPro" id="IPR016718">
    <property type="entry name" value="rRNA_m1G-MeTrfase_A_prd"/>
</dbReference>
<gene>
    <name evidence="5" type="ORF">ABNN70_10510</name>
</gene>
<dbReference type="InterPro" id="IPR048647">
    <property type="entry name" value="RlmA_N"/>
</dbReference>
<dbReference type="SUPFAM" id="SSF53335">
    <property type="entry name" value="S-adenosyl-L-methionine-dependent methyltransferases"/>
    <property type="match status" value="1"/>
</dbReference>
<dbReference type="CDD" id="cd02440">
    <property type="entry name" value="AdoMet_MTases"/>
    <property type="match status" value="1"/>
</dbReference>
<sequence>MCGSSMKVTDLKSMICINRHTFDFSRQGYLNLLNRKVHDDYGKELFEARRKVMFDLGFFNPLIRQITQMIRKATGMPGKNLKIADMGCGEGTHLAALCRLLQKTNHVTGVGMDLSKAGIEQAAKKFHSQTWIVADLTQPPFFPGSFDIILNILSPSNYQVFDHLLHPDGFVIKVVPERRYLQELRRYLYKNSSREKYSNSEILAHFRQNYPDFQSKQLSYTCKMDAAGRQSLICMTPLAWNTDDDTRRIWALEGPEKVTVDVMILIGKKQDLKDFK</sequence>
<dbReference type="GO" id="GO:0046872">
    <property type="term" value="F:metal ion binding"/>
    <property type="evidence" value="ECO:0007669"/>
    <property type="project" value="UniProtKB-KW"/>
</dbReference>
<keyword evidence="5" id="KW-0489">Methyltransferase</keyword>
<evidence type="ECO:0000256" key="1">
    <source>
        <dbReference type="PIRSR" id="PIRSR018249-1"/>
    </source>
</evidence>
<feature type="binding site" evidence="2">
    <location>
        <begin position="90"/>
        <end position="91"/>
    </location>
    <ligand>
        <name>S-adenosyl-L-methionine</name>
        <dbReference type="ChEBI" id="CHEBI:59789"/>
    </ligand>
</feature>
<evidence type="ECO:0000313" key="5">
    <source>
        <dbReference type="EMBL" id="XCJ18395.1"/>
    </source>
</evidence>
<dbReference type="InterPro" id="IPR041698">
    <property type="entry name" value="Methyltransf_25"/>
</dbReference>
<evidence type="ECO:0000256" key="2">
    <source>
        <dbReference type="PIRSR" id="PIRSR018249-2"/>
    </source>
</evidence>
<evidence type="ECO:0000259" key="4">
    <source>
        <dbReference type="Pfam" id="PF21302"/>
    </source>
</evidence>
<keyword evidence="2" id="KW-0949">S-adenosyl-L-methionine</keyword>
<dbReference type="AlphaFoldDB" id="A0AAU8IJG2"/>
<evidence type="ECO:0000259" key="3">
    <source>
        <dbReference type="Pfam" id="PF13649"/>
    </source>
</evidence>
<organism evidence="5">
    <name type="scientific">Sporolactobacillus sp. Y61</name>
    <dbReference type="NCBI Taxonomy" id="3160863"/>
    <lineage>
        <taxon>Bacteria</taxon>
        <taxon>Bacillati</taxon>
        <taxon>Bacillota</taxon>
        <taxon>Bacilli</taxon>
        <taxon>Bacillales</taxon>
        <taxon>Sporolactobacillaceae</taxon>
        <taxon>Sporolactobacillus</taxon>
    </lineage>
</organism>
<feature type="binding site" evidence="1">
    <location>
        <position position="16"/>
    </location>
    <ligand>
        <name>Zn(2+)</name>
        <dbReference type="ChEBI" id="CHEBI:29105"/>
    </ligand>
</feature>
<accession>A0AAU8IJG2</accession>
<dbReference type="RefSeq" id="WP_353949421.1">
    <property type="nucleotide sequence ID" value="NZ_CP159510.1"/>
</dbReference>
<name>A0AAU8IJG2_9BACL</name>
<dbReference type="GO" id="GO:0032259">
    <property type="term" value="P:methylation"/>
    <property type="evidence" value="ECO:0007669"/>
    <property type="project" value="UniProtKB-KW"/>
</dbReference>
<feature type="domain" description="23S rRNA (guanine(745)-N(1))-methyltransferase N-terminal" evidence="4">
    <location>
        <begin position="2"/>
        <end position="33"/>
    </location>
</feature>
<proteinExistence type="predicted"/>
<feature type="domain" description="Methyltransferase" evidence="3">
    <location>
        <begin position="83"/>
        <end position="152"/>
    </location>
</feature>
<protein>
    <submittedName>
        <fullName evidence="5">Methyltransferase domain-containing protein</fullName>
    </submittedName>
</protein>
<dbReference type="EMBL" id="CP159510">
    <property type="protein sequence ID" value="XCJ18395.1"/>
    <property type="molecule type" value="Genomic_DNA"/>
</dbReference>
<feature type="binding site" evidence="2">
    <location>
        <position position="59"/>
    </location>
    <ligand>
        <name>S-adenosyl-L-methionine</name>
        <dbReference type="ChEBI" id="CHEBI:59789"/>
    </ligand>
</feature>
<keyword evidence="1" id="KW-0862">Zinc</keyword>